<feature type="signal peptide" evidence="2">
    <location>
        <begin position="1"/>
        <end position="17"/>
    </location>
</feature>
<dbReference type="OrthoDB" id="5840102at2759"/>
<organism evidence="3 4">
    <name type="scientific">Oesophagostomum dentatum</name>
    <name type="common">Nodular worm</name>
    <dbReference type="NCBI Taxonomy" id="61180"/>
    <lineage>
        <taxon>Eukaryota</taxon>
        <taxon>Metazoa</taxon>
        <taxon>Ecdysozoa</taxon>
        <taxon>Nematoda</taxon>
        <taxon>Chromadorea</taxon>
        <taxon>Rhabditida</taxon>
        <taxon>Rhabditina</taxon>
        <taxon>Rhabditomorpha</taxon>
        <taxon>Strongyloidea</taxon>
        <taxon>Strongylidae</taxon>
        <taxon>Oesophagostomum</taxon>
    </lineage>
</organism>
<feature type="compositionally biased region" description="Basic and acidic residues" evidence="1">
    <location>
        <begin position="115"/>
        <end position="129"/>
    </location>
</feature>
<dbReference type="EMBL" id="KN549208">
    <property type="protein sequence ID" value="KHJ99695.1"/>
    <property type="molecule type" value="Genomic_DNA"/>
</dbReference>
<gene>
    <name evidence="3" type="ORF">OESDEN_00302</name>
</gene>
<evidence type="ECO:0000313" key="3">
    <source>
        <dbReference type="EMBL" id="KHJ99695.1"/>
    </source>
</evidence>
<sequence length="142" mass="16953">MKSLLILLVFVFAATFAFDPVFVDELREIVDDKKDAKELKKLDHDDNMKRSEKKKKLDEILNKQPENIKKLYKIEVERSKLLHQIKMDKKLEKVTEQELKDHLKKEEEINNDMNISEKEADKKKDELRSKLTSKQRKSLKKD</sequence>
<feature type="region of interest" description="Disordered" evidence="1">
    <location>
        <begin position="104"/>
        <end position="142"/>
    </location>
</feature>
<dbReference type="AlphaFoldDB" id="A0A0B1TW84"/>
<accession>A0A0B1TW84</accession>
<feature type="chain" id="PRO_5002082478" description="SXP/RAL-2 family protein Ani s 5-like cation-binding domain-containing protein" evidence="2">
    <location>
        <begin position="18"/>
        <end position="142"/>
    </location>
</feature>
<reference evidence="3 4" key="1">
    <citation type="submission" date="2014-03" db="EMBL/GenBank/DDBJ databases">
        <title>Draft genome of the hookworm Oesophagostomum dentatum.</title>
        <authorList>
            <person name="Mitreva M."/>
        </authorList>
    </citation>
    <scope>NUCLEOTIDE SEQUENCE [LARGE SCALE GENOMIC DNA]</scope>
    <source>
        <strain evidence="3 4">OD-Hann</strain>
    </source>
</reference>
<evidence type="ECO:0000313" key="4">
    <source>
        <dbReference type="Proteomes" id="UP000053660"/>
    </source>
</evidence>
<protein>
    <recommendedName>
        <fullName evidence="5">SXP/RAL-2 family protein Ani s 5-like cation-binding domain-containing protein</fullName>
    </recommendedName>
</protein>
<name>A0A0B1TW84_OESDE</name>
<proteinExistence type="predicted"/>
<evidence type="ECO:0008006" key="5">
    <source>
        <dbReference type="Google" id="ProtNLM"/>
    </source>
</evidence>
<keyword evidence="4" id="KW-1185">Reference proteome</keyword>
<dbReference type="Proteomes" id="UP000053660">
    <property type="component" value="Unassembled WGS sequence"/>
</dbReference>
<keyword evidence="2" id="KW-0732">Signal</keyword>
<evidence type="ECO:0000256" key="2">
    <source>
        <dbReference type="SAM" id="SignalP"/>
    </source>
</evidence>
<evidence type="ECO:0000256" key="1">
    <source>
        <dbReference type="SAM" id="MobiDB-lite"/>
    </source>
</evidence>
<feature type="compositionally biased region" description="Basic residues" evidence="1">
    <location>
        <begin position="131"/>
        <end position="142"/>
    </location>
</feature>